<reference evidence="4 5" key="1">
    <citation type="journal article" date="2015" name="Microbes Environ.">
        <title>Distribution and evolution of nitrogen fixation genes in the phylum bacteroidetes.</title>
        <authorList>
            <person name="Inoue J."/>
            <person name="Oshima K."/>
            <person name="Suda W."/>
            <person name="Sakamoto M."/>
            <person name="Iino T."/>
            <person name="Noda S."/>
            <person name="Hongoh Y."/>
            <person name="Hattori M."/>
            <person name="Ohkuma M."/>
        </authorList>
    </citation>
    <scope>NUCLEOTIDE SEQUENCE [LARGE SCALE GENOMIC DNA]</scope>
    <source>
        <strain evidence="4 5">JCM 15093</strain>
    </source>
</reference>
<evidence type="ECO:0000259" key="3">
    <source>
        <dbReference type="Pfam" id="PF17415"/>
    </source>
</evidence>
<dbReference type="Gene3D" id="2.40.50.500">
    <property type="entry name" value="NigD-like N-terminal OB domain"/>
    <property type="match status" value="1"/>
</dbReference>
<feature type="signal peptide" evidence="1">
    <location>
        <begin position="1"/>
        <end position="22"/>
    </location>
</feature>
<evidence type="ECO:0000313" key="4">
    <source>
        <dbReference type="EMBL" id="GAK35500.1"/>
    </source>
</evidence>
<dbReference type="AlphaFoldDB" id="A0A069CZF4"/>
<dbReference type="STRING" id="1121097.GCA_000428125_01229"/>
<evidence type="ECO:0000313" key="5">
    <source>
        <dbReference type="Proteomes" id="UP000027601"/>
    </source>
</evidence>
<dbReference type="InterPro" id="IPR038179">
    <property type="entry name" value="NigD-like_N_sf"/>
</dbReference>
<evidence type="ECO:0008006" key="6">
    <source>
        <dbReference type="Google" id="ProtNLM"/>
    </source>
</evidence>
<organism evidence="4 5">
    <name type="scientific">Bacteroides graminisolvens DSM 19988 = JCM 15093</name>
    <dbReference type="NCBI Taxonomy" id="1121097"/>
    <lineage>
        <taxon>Bacteria</taxon>
        <taxon>Pseudomonadati</taxon>
        <taxon>Bacteroidota</taxon>
        <taxon>Bacteroidia</taxon>
        <taxon>Bacteroidales</taxon>
        <taxon>Bacteroidaceae</taxon>
        <taxon>Bacteroides</taxon>
    </lineage>
</organism>
<dbReference type="Pfam" id="PF12667">
    <property type="entry name" value="NigD_N"/>
    <property type="match status" value="1"/>
</dbReference>
<dbReference type="eggNOG" id="ENOG5032SB4">
    <property type="taxonomic scope" value="Bacteria"/>
</dbReference>
<keyword evidence="1" id="KW-0732">Signal</keyword>
<dbReference type="Gene3D" id="2.60.40.2370">
    <property type="entry name" value="NigD-like, C-terminal beta sandwich domain"/>
    <property type="match status" value="1"/>
</dbReference>
<evidence type="ECO:0000259" key="2">
    <source>
        <dbReference type="Pfam" id="PF12667"/>
    </source>
</evidence>
<protein>
    <recommendedName>
        <fullName evidence="6">NigD-like C-terminal beta sandwich domain-containing protein</fullName>
    </recommendedName>
</protein>
<name>A0A069CZF4_9BACE</name>
<dbReference type="EMBL" id="BAJS01000002">
    <property type="protein sequence ID" value="GAK35500.1"/>
    <property type="molecule type" value="Genomic_DNA"/>
</dbReference>
<evidence type="ECO:0000256" key="1">
    <source>
        <dbReference type="SAM" id="SignalP"/>
    </source>
</evidence>
<comment type="caution">
    <text evidence="4">The sequence shown here is derived from an EMBL/GenBank/DDBJ whole genome shotgun (WGS) entry which is preliminary data.</text>
</comment>
<feature type="domain" description="NigD-like N-terminal OB" evidence="2">
    <location>
        <begin position="39"/>
        <end position="103"/>
    </location>
</feature>
<keyword evidence="5" id="KW-1185">Reference proteome</keyword>
<feature type="chain" id="PRO_5001662634" description="NigD-like C-terminal beta sandwich domain-containing protein" evidence="1">
    <location>
        <begin position="23"/>
        <end position="247"/>
    </location>
</feature>
<proteinExistence type="predicted"/>
<accession>A0A069CZF4</accession>
<dbReference type="OrthoDB" id="1048834at2"/>
<dbReference type="InterPro" id="IPR035376">
    <property type="entry name" value="NigD_C"/>
</dbReference>
<dbReference type="PROSITE" id="PS51257">
    <property type="entry name" value="PROKAR_LIPOPROTEIN"/>
    <property type="match status" value="1"/>
</dbReference>
<feature type="domain" description="NigD-like C-terminal" evidence="3">
    <location>
        <begin position="108"/>
        <end position="224"/>
    </location>
</feature>
<sequence>MKKVKWILFSFLLIGGSLLLQSCLDDDDNNDYNSLAITTIKVKAGQDYYFALDDGKKMLPGDTTSINNYLVKDGQRAFVYFNLLEEKKEGYDYNAKVQYIENILTKSVIPMDEQTTDSIGDDRINIVDMWLGGGYLNIEFQLFGTQNIQKKHMLNLVRNERQDAPQEDADYINLEFRHNAYDDTPAYLGNGFVCFKLDNIDTTKKGFNIRVNTLYNGIKQYKINMDTSTAALNASLKAYTEQTIPIK</sequence>
<dbReference type="InterPro" id="IPR038143">
    <property type="entry name" value="NigD-like_C_dom_sf"/>
</dbReference>
<dbReference type="Pfam" id="PF17415">
    <property type="entry name" value="NigD_C"/>
    <property type="match status" value="1"/>
</dbReference>
<gene>
    <name evidence="4" type="ORF">JCM15093_596</name>
</gene>
<dbReference type="RefSeq" id="WP_024995636.1">
    <property type="nucleotide sequence ID" value="NZ_BAJS01000002.1"/>
</dbReference>
<dbReference type="InterPro" id="IPR024299">
    <property type="entry name" value="NigD-like_OB_dom"/>
</dbReference>
<dbReference type="Proteomes" id="UP000027601">
    <property type="component" value="Unassembled WGS sequence"/>
</dbReference>